<dbReference type="PANTHER" id="PTHR39963">
    <property type="entry name" value="SLL0983 PROTEIN"/>
    <property type="match status" value="1"/>
</dbReference>
<dbReference type="OrthoDB" id="9786494at2"/>
<gene>
    <name evidence="2" type="ORF">CDV25_08750</name>
</gene>
<dbReference type="Pfam" id="PF05430">
    <property type="entry name" value="Methyltransf_30"/>
    <property type="match status" value="1"/>
</dbReference>
<dbReference type="GO" id="GO:0016645">
    <property type="term" value="F:oxidoreductase activity, acting on the CH-NH group of donors"/>
    <property type="evidence" value="ECO:0007669"/>
    <property type="project" value="InterPro"/>
</dbReference>
<organism evidence="2 3">
    <name type="scientific">Helicobacter apodemus</name>
    <dbReference type="NCBI Taxonomy" id="135569"/>
    <lineage>
        <taxon>Bacteria</taxon>
        <taxon>Pseudomonadati</taxon>
        <taxon>Campylobacterota</taxon>
        <taxon>Epsilonproteobacteria</taxon>
        <taxon>Campylobacterales</taxon>
        <taxon>Helicobacteraceae</taxon>
        <taxon>Helicobacter</taxon>
    </lineage>
</organism>
<reference evidence="2 3" key="1">
    <citation type="submission" date="2017-06" db="EMBL/GenBank/DDBJ databases">
        <title>Complete genome of Helicobacter apodemus.</title>
        <authorList>
            <person name="Cho S."/>
        </authorList>
    </citation>
    <scope>NUCLEOTIDE SEQUENCE [LARGE SCALE GENOMIC DNA]</scope>
    <source>
        <strain evidence="3">SNUVETPUB-15-01</strain>
    </source>
</reference>
<sequence length="250" mass="29087">MLEVLTQDSSFTLFNQYFGEHYHNLRDGALKETMHKHIYPSFAYAFYKGSLKVLDICFGLGYNTLALISYARDRGYKGVWEIHSPEIDKTLLASLNAYNYPKNLDKHILNKLITEQYYEEKKLKVYLHLGEARETLTHLKGSFDIVFQDAFSPKKNKMLWTYEYFKKLFEMTSGDCIITTYSQNSSMLYSAYLAGFIPYLLKQKEVRDSVIFTKVANPCLEIENVSKIIAIDIPHKIALNKCLKALYDEK</sequence>
<proteinExistence type="predicted"/>
<evidence type="ECO:0000313" key="3">
    <source>
        <dbReference type="Proteomes" id="UP000244890"/>
    </source>
</evidence>
<feature type="domain" description="MnmC-like methyltransferase" evidence="1">
    <location>
        <begin position="104"/>
        <end position="196"/>
    </location>
</feature>
<evidence type="ECO:0000313" key="2">
    <source>
        <dbReference type="EMBL" id="AWI34841.1"/>
    </source>
</evidence>
<dbReference type="RefSeq" id="WP_108911617.1">
    <property type="nucleotide sequence ID" value="NZ_CP021886.1"/>
</dbReference>
<dbReference type="Gene3D" id="3.40.50.150">
    <property type="entry name" value="Vaccinia Virus protein VP39"/>
    <property type="match status" value="1"/>
</dbReference>
<evidence type="ECO:0000259" key="1">
    <source>
        <dbReference type="Pfam" id="PF05430"/>
    </source>
</evidence>
<dbReference type="AlphaFoldDB" id="A0A2U8FEW9"/>
<dbReference type="InterPro" id="IPR029063">
    <property type="entry name" value="SAM-dependent_MTases_sf"/>
</dbReference>
<dbReference type="KEGG" id="had:CDV25_08750"/>
<dbReference type="SUPFAM" id="SSF53335">
    <property type="entry name" value="S-adenosyl-L-methionine-dependent methyltransferases"/>
    <property type="match status" value="1"/>
</dbReference>
<accession>A0A2U8FEW9</accession>
<dbReference type="Proteomes" id="UP000244890">
    <property type="component" value="Chromosome"/>
</dbReference>
<dbReference type="InterPro" id="IPR008471">
    <property type="entry name" value="MnmC-like_methylTransf"/>
</dbReference>
<dbReference type="PANTHER" id="PTHR39963:SF1">
    <property type="entry name" value="MNMC-LIKE METHYLTRANSFERASE DOMAIN-CONTAINING PROTEIN"/>
    <property type="match status" value="1"/>
</dbReference>
<name>A0A2U8FEW9_9HELI</name>
<dbReference type="EMBL" id="CP021886">
    <property type="protein sequence ID" value="AWI34841.1"/>
    <property type="molecule type" value="Genomic_DNA"/>
</dbReference>
<protein>
    <recommendedName>
        <fullName evidence="1">MnmC-like methyltransferase domain-containing protein</fullName>
    </recommendedName>
</protein>